<dbReference type="PANTHER" id="PTHR38139:SF1">
    <property type="entry name" value="NUCLEOSIDE TRANSPORTER_FEOB GTPASE GATE DOMAIN-CONTAINING PROTEIN"/>
    <property type="match status" value="1"/>
</dbReference>
<sequence length="321" mass="35686">MTLDIFFQALGNLEVLVFRILPIVVLGIILGNIIYELGLIDKISVLSAPIIKFANLPKESGLTLVTMIASPAASYSMLSNFYEREILDEKQTVVTTFTNTFFAYFRHVFTFYLPVVIPILGLKTGLIYIFVRIIISLFSTLFGMAVGHFYLNLEDSSLEFEDIGENRSNGTIKQKIIEGFKKSKPTLRKIVPRLTLVYVLVAFALVLDLFEPIGRLADPITTLIGLPGEASTVIIARFANVTASFVLAGNLLNSGILGSYEVIATLLIGSLFSLFTHFLKTSLPNKIAYFGTNLGIKVALYNWVISTSFILIITFFLYFLM</sequence>
<feature type="transmembrane region" description="Helical" evidence="1">
    <location>
        <begin position="129"/>
        <end position="151"/>
    </location>
</feature>
<accession>A0A1Q6DXB1</accession>
<keyword evidence="4" id="KW-1185">Reference proteome</keyword>
<feature type="transmembrane region" description="Helical" evidence="1">
    <location>
        <begin position="300"/>
        <end position="320"/>
    </location>
</feature>
<dbReference type="Proteomes" id="UP000185744">
    <property type="component" value="Unassembled WGS sequence"/>
</dbReference>
<keyword evidence="1" id="KW-0472">Membrane</keyword>
<feature type="transmembrane region" description="Helical" evidence="1">
    <location>
        <begin position="102"/>
        <end position="122"/>
    </location>
</feature>
<feature type="transmembrane region" description="Helical" evidence="1">
    <location>
        <begin position="20"/>
        <end position="40"/>
    </location>
</feature>
<dbReference type="STRING" id="1903181.BTN85_1515"/>
<feature type="domain" description="Nucleoside transporter/FeoB GTPase Gate" evidence="2">
    <location>
        <begin position="17"/>
        <end position="121"/>
    </location>
</feature>
<keyword evidence="1" id="KW-1133">Transmembrane helix</keyword>
<evidence type="ECO:0000256" key="1">
    <source>
        <dbReference type="SAM" id="Phobius"/>
    </source>
</evidence>
<organism evidence="3 4">
    <name type="scientific">Methanohalarchaeum thermophilum</name>
    <dbReference type="NCBI Taxonomy" id="1903181"/>
    <lineage>
        <taxon>Archaea</taxon>
        <taxon>Methanobacteriati</taxon>
        <taxon>Methanobacteriota</taxon>
        <taxon>Methanonatronarchaeia</taxon>
        <taxon>Methanonatronarchaeales</taxon>
        <taxon>Methanonatronarchaeaceae</taxon>
        <taxon>Candidatus Methanohalarchaeum</taxon>
    </lineage>
</organism>
<gene>
    <name evidence="3" type="ORF">BTN85_1515</name>
</gene>
<protein>
    <submittedName>
        <fullName evidence="3">Membrane protein</fullName>
    </submittedName>
</protein>
<reference evidence="3" key="1">
    <citation type="submission" date="2016-12" db="EMBL/GenBank/DDBJ databases">
        <title>Discovery of methanogenic haloarchaea.</title>
        <authorList>
            <person name="Sorokin D.Y."/>
            <person name="Makarova K.S."/>
            <person name="Abbas B."/>
            <person name="Ferrer M."/>
            <person name="Golyshin P.N."/>
        </authorList>
    </citation>
    <scope>NUCLEOTIDE SEQUENCE [LARGE SCALE GENOMIC DNA]</scope>
    <source>
        <strain evidence="3">HMET1</strain>
    </source>
</reference>
<dbReference type="InterPro" id="IPR038880">
    <property type="entry name" value="MJ0871-like"/>
</dbReference>
<dbReference type="AlphaFoldDB" id="A0A1Q6DXB1"/>
<dbReference type="EMBL" id="MSDW01000001">
    <property type="protein sequence ID" value="OKY79009.1"/>
    <property type="molecule type" value="Genomic_DNA"/>
</dbReference>
<keyword evidence="1" id="KW-0812">Transmembrane</keyword>
<feature type="transmembrane region" description="Helical" evidence="1">
    <location>
        <begin position="230"/>
        <end position="252"/>
    </location>
</feature>
<dbReference type="Pfam" id="PF07670">
    <property type="entry name" value="Gate"/>
    <property type="match status" value="1"/>
</dbReference>
<proteinExistence type="predicted"/>
<dbReference type="PANTHER" id="PTHR38139">
    <property type="entry name" value="GATE DOMAIN-CONTAINING PROTEIN"/>
    <property type="match status" value="1"/>
</dbReference>
<dbReference type="InterPro" id="IPR011642">
    <property type="entry name" value="Gate_dom"/>
</dbReference>
<evidence type="ECO:0000313" key="3">
    <source>
        <dbReference type="EMBL" id="OKY79009.1"/>
    </source>
</evidence>
<evidence type="ECO:0000313" key="4">
    <source>
        <dbReference type="Proteomes" id="UP000185744"/>
    </source>
</evidence>
<dbReference type="InParanoid" id="A0A1Q6DXB1"/>
<comment type="caution">
    <text evidence="3">The sequence shown here is derived from an EMBL/GenBank/DDBJ whole genome shotgun (WGS) entry which is preliminary data.</text>
</comment>
<evidence type="ECO:0000259" key="2">
    <source>
        <dbReference type="Pfam" id="PF07670"/>
    </source>
</evidence>
<feature type="transmembrane region" description="Helical" evidence="1">
    <location>
        <begin position="258"/>
        <end position="279"/>
    </location>
</feature>
<name>A0A1Q6DXB1_METT1</name>
<feature type="transmembrane region" description="Helical" evidence="1">
    <location>
        <begin position="190"/>
        <end position="210"/>
    </location>
</feature>